<dbReference type="InterPro" id="IPR029032">
    <property type="entry name" value="AhpD-like"/>
</dbReference>
<dbReference type="Pfam" id="PF02627">
    <property type="entry name" value="CMD"/>
    <property type="match status" value="1"/>
</dbReference>
<dbReference type="NCBIfam" id="TIGR00778">
    <property type="entry name" value="ahpD_dom"/>
    <property type="match status" value="1"/>
</dbReference>
<dbReference type="SUPFAM" id="SSF69118">
    <property type="entry name" value="AhpD-like"/>
    <property type="match status" value="1"/>
</dbReference>
<evidence type="ECO:0000259" key="1">
    <source>
        <dbReference type="Pfam" id="PF02627"/>
    </source>
</evidence>
<reference evidence="2 3" key="1">
    <citation type="submission" date="2023-07" db="EMBL/GenBank/DDBJ databases">
        <title>Sorghum-associated microbial communities from plants grown in Nebraska, USA.</title>
        <authorList>
            <person name="Schachtman D."/>
        </authorList>
    </citation>
    <scope>NUCLEOTIDE SEQUENCE [LARGE SCALE GENOMIC DNA]</scope>
    <source>
        <strain evidence="2 3">4138</strain>
    </source>
</reference>
<proteinExistence type="predicted"/>
<feature type="domain" description="Carboxymuconolactone decarboxylase-like" evidence="1">
    <location>
        <begin position="17"/>
        <end position="97"/>
    </location>
</feature>
<evidence type="ECO:0000313" key="3">
    <source>
        <dbReference type="Proteomes" id="UP001257909"/>
    </source>
</evidence>
<name>A0ABU1VZC7_9GAMM</name>
<dbReference type="Gene3D" id="1.20.1290.10">
    <property type="entry name" value="AhpD-like"/>
    <property type="match status" value="1"/>
</dbReference>
<keyword evidence="3" id="KW-1185">Reference proteome</keyword>
<sequence length="150" mass="16670">MSERISRTAVYKGQPAMVQHLVGLAKAAEDSGLDKSLIHLIKIRASQLNGCAFCQHMHANEARKDGEQQHRLDILPSWQEVKSAFTAREQAALIWTEALTLVAARGVPDQDYATVAAEYSGQEILNLTALIITINSWNRIAVAFHFQPEF</sequence>
<dbReference type="PANTHER" id="PTHR34846:SF10">
    <property type="entry name" value="CYTOPLASMIC PROTEIN"/>
    <property type="match status" value="1"/>
</dbReference>
<dbReference type="Proteomes" id="UP001257909">
    <property type="component" value="Unassembled WGS sequence"/>
</dbReference>
<comment type="caution">
    <text evidence="2">The sequence shown here is derived from an EMBL/GenBank/DDBJ whole genome shotgun (WGS) entry which is preliminary data.</text>
</comment>
<accession>A0ABU1VZC7</accession>
<dbReference type="EMBL" id="JAVDWR010000005">
    <property type="protein sequence ID" value="MDR7121054.1"/>
    <property type="molecule type" value="Genomic_DNA"/>
</dbReference>
<dbReference type="InterPro" id="IPR004675">
    <property type="entry name" value="AhpD_core"/>
</dbReference>
<gene>
    <name evidence="2" type="ORF">J2W69_001995</name>
</gene>
<dbReference type="PANTHER" id="PTHR34846">
    <property type="entry name" value="4-CARBOXYMUCONOLACTONE DECARBOXYLASE FAMILY PROTEIN (AFU_ORTHOLOGUE AFUA_6G11590)"/>
    <property type="match status" value="1"/>
</dbReference>
<evidence type="ECO:0000313" key="2">
    <source>
        <dbReference type="EMBL" id="MDR7121054.1"/>
    </source>
</evidence>
<organism evidence="2 3">
    <name type="scientific">Rheinheimera soli</name>
    <dbReference type="NCBI Taxonomy" id="443616"/>
    <lineage>
        <taxon>Bacteria</taxon>
        <taxon>Pseudomonadati</taxon>
        <taxon>Pseudomonadota</taxon>
        <taxon>Gammaproteobacteria</taxon>
        <taxon>Chromatiales</taxon>
        <taxon>Chromatiaceae</taxon>
        <taxon>Rheinheimera</taxon>
    </lineage>
</organism>
<dbReference type="RefSeq" id="WP_310277501.1">
    <property type="nucleotide sequence ID" value="NZ_JAVDWR010000005.1"/>
</dbReference>
<dbReference type="InterPro" id="IPR003779">
    <property type="entry name" value="CMD-like"/>
</dbReference>
<protein>
    <submittedName>
        <fullName evidence="2">AhpD family alkylhydroperoxidase</fullName>
    </submittedName>
</protein>